<dbReference type="SUPFAM" id="SSF46689">
    <property type="entry name" value="Homeodomain-like"/>
    <property type="match status" value="1"/>
</dbReference>
<dbReference type="AlphaFoldDB" id="A0AA42AWL1"/>
<gene>
    <name evidence="3" type="ORF">MKW94_024777</name>
</gene>
<dbReference type="EMBL" id="JAJJMA010236977">
    <property type="protein sequence ID" value="MCL7042570.1"/>
    <property type="molecule type" value="Genomic_DNA"/>
</dbReference>
<sequence>MDLDDLLPEPVVENSRARVKFQPKARPKSNVKVAIVSASGQCDSANDKPVITDPNNADTSSFVSRLDPPIEIASVNPMLSSVDAFSEMPCSSTLVDSLSQLQHPFISMEALQQECSVSGRTSVPVDVSREAAYSDNHGDEVSWMDDRRLEKEDDRPVLATSKEIGIAESSRQLRNKVVSLVAADETAEESQENNDLLPRPTHDFTVNENDDNDEVVIGEEAANLKCTRQTSKKLAPGLEKTGRGRKKVSEGSESLDKEPPKKKFSHSTRRNKRRVDKVLLETPKHEINPRELVLRDLILLAEAKERLLVADPNAGNNSSPHQSTTFTQDTPFEEDVPFAYEEDQAELSVQPKLNYHTFMNKTSKERWSKQDTDLFYEGIQQFGTDFALIQQLFPGRTRHQVKLKYKKEERQQPMRLSDALTNRSNNHSHFKLVIERLQKAAADAEAEHDSNREDGSVGITGEEEEVTPNSNEEVSKKHDENEANIEEEEVGEGVMEAEEVATANHLGYSPAISPQESEEEDVYDIWSEYKSDI</sequence>
<dbReference type="Proteomes" id="UP001177140">
    <property type="component" value="Unassembled WGS sequence"/>
</dbReference>
<reference evidence="3" key="1">
    <citation type="submission" date="2022-03" db="EMBL/GenBank/DDBJ databases">
        <title>A functionally conserved STORR gene fusion in Papaver species that diverged 16.8 million years ago.</title>
        <authorList>
            <person name="Catania T."/>
        </authorList>
    </citation>
    <scope>NUCLEOTIDE SEQUENCE</scope>
    <source>
        <strain evidence="3">S-191538</strain>
    </source>
</reference>
<feature type="region of interest" description="Disordered" evidence="1">
    <location>
        <begin position="232"/>
        <end position="271"/>
    </location>
</feature>
<proteinExistence type="predicted"/>
<dbReference type="InterPro" id="IPR039467">
    <property type="entry name" value="TFIIIB_B''_Myb"/>
</dbReference>
<accession>A0AA42AWL1</accession>
<comment type="caution">
    <text evidence="3">The sequence shown here is derived from an EMBL/GenBank/DDBJ whole genome shotgun (WGS) entry which is preliminary data.</text>
</comment>
<evidence type="ECO:0000313" key="3">
    <source>
        <dbReference type="EMBL" id="MCL7042570.1"/>
    </source>
</evidence>
<feature type="compositionally biased region" description="Basic residues" evidence="1">
    <location>
        <begin position="262"/>
        <end position="271"/>
    </location>
</feature>
<dbReference type="GO" id="GO:0000126">
    <property type="term" value="C:transcription factor TFIIIB complex"/>
    <property type="evidence" value="ECO:0007669"/>
    <property type="project" value="TreeGrafter"/>
</dbReference>
<dbReference type="InterPro" id="IPR009057">
    <property type="entry name" value="Homeodomain-like_sf"/>
</dbReference>
<protein>
    <recommendedName>
        <fullName evidence="2">SANT domain-containing protein</fullName>
    </recommendedName>
</protein>
<feature type="compositionally biased region" description="Acidic residues" evidence="1">
    <location>
        <begin position="482"/>
        <end position="493"/>
    </location>
</feature>
<dbReference type="Gene3D" id="1.10.10.60">
    <property type="entry name" value="Homeodomain-like"/>
    <property type="match status" value="1"/>
</dbReference>
<dbReference type="InterPro" id="IPR017884">
    <property type="entry name" value="SANT_dom"/>
</dbReference>
<feature type="domain" description="SANT" evidence="2">
    <location>
        <begin position="362"/>
        <end position="410"/>
    </location>
</feature>
<dbReference type="SMART" id="SM00717">
    <property type="entry name" value="SANT"/>
    <property type="match status" value="1"/>
</dbReference>
<evidence type="ECO:0000313" key="4">
    <source>
        <dbReference type="Proteomes" id="UP001177140"/>
    </source>
</evidence>
<evidence type="ECO:0000259" key="2">
    <source>
        <dbReference type="PROSITE" id="PS51293"/>
    </source>
</evidence>
<dbReference type="PANTHER" id="PTHR22929">
    <property type="entry name" value="RNA POLYMERASE III TRANSCRIPTION INITIATION FACTOR B"/>
    <property type="match status" value="1"/>
</dbReference>
<keyword evidence="4" id="KW-1185">Reference proteome</keyword>
<organism evidence="3 4">
    <name type="scientific">Papaver nudicaule</name>
    <name type="common">Iceland poppy</name>
    <dbReference type="NCBI Taxonomy" id="74823"/>
    <lineage>
        <taxon>Eukaryota</taxon>
        <taxon>Viridiplantae</taxon>
        <taxon>Streptophyta</taxon>
        <taxon>Embryophyta</taxon>
        <taxon>Tracheophyta</taxon>
        <taxon>Spermatophyta</taxon>
        <taxon>Magnoliopsida</taxon>
        <taxon>Ranunculales</taxon>
        <taxon>Papaveraceae</taxon>
        <taxon>Papaveroideae</taxon>
        <taxon>Papaver</taxon>
    </lineage>
</organism>
<feature type="compositionally biased region" description="Basic and acidic residues" evidence="1">
    <location>
        <begin position="445"/>
        <end position="455"/>
    </location>
</feature>
<evidence type="ECO:0000256" key="1">
    <source>
        <dbReference type="SAM" id="MobiDB-lite"/>
    </source>
</evidence>
<feature type="region of interest" description="Disordered" evidence="1">
    <location>
        <begin position="184"/>
        <end position="209"/>
    </location>
</feature>
<feature type="region of interest" description="Disordered" evidence="1">
    <location>
        <begin position="441"/>
        <end position="493"/>
    </location>
</feature>
<dbReference type="PANTHER" id="PTHR22929:SF0">
    <property type="entry name" value="TRANSCRIPTION FACTOR TFIIIB COMPONENT B'' HOMOLOG"/>
    <property type="match status" value="1"/>
</dbReference>
<dbReference type="GO" id="GO:0070898">
    <property type="term" value="P:RNA polymerase III preinitiation complex assembly"/>
    <property type="evidence" value="ECO:0007669"/>
    <property type="project" value="TreeGrafter"/>
</dbReference>
<name>A0AA42AWL1_PAPNU</name>
<feature type="compositionally biased region" description="Basic and acidic residues" evidence="1">
    <location>
        <begin position="247"/>
        <end position="261"/>
    </location>
</feature>
<dbReference type="Pfam" id="PF15963">
    <property type="entry name" value="Myb_DNA-bind_7"/>
    <property type="match status" value="1"/>
</dbReference>
<dbReference type="PROSITE" id="PS51293">
    <property type="entry name" value="SANT"/>
    <property type="match status" value="1"/>
</dbReference>
<dbReference type="GO" id="GO:0001156">
    <property type="term" value="F:TFIIIC-class transcription factor complex binding"/>
    <property type="evidence" value="ECO:0007669"/>
    <property type="project" value="TreeGrafter"/>
</dbReference>
<dbReference type="CDD" id="cd00167">
    <property type="entry name" value="SANT"/>
    <property type="match status" value="1"/>
</dbReference>
<dbReference type="InterPro" id="IPR001005">
    <property type="entry name" value="SANT/Myb"/>
</dbReference>